<evidence type="ECO:0000313" key="9">
    <source>
        <dbReference type="RefSeq" id="XP_027351022.1"/>
    </source>
</evidence>
<dbReference type="AlphaFoldDB" id="A0A8B8L492"/>
<keyword evidence="3" id="KW-0238">DNA-binding</keyword>
<dbReference type="Gene3D" id="3.30.730.10">
    <property type="entry name" value="AP2/ERF domain"/>
    <property type="match status" value="1"/>
</dbReference>
<dbReference type="GeneID" id="113862067"/>
<dbReference type="InterPro" id="IPR001471">
    <property type="entry name" value="AP2/ERF_dom"/>
</dbReference>
<dbReference type="OrthoDB" id="670255at2759"/>
<dbReference type="RefSeq" id="XP_027351022.1">
    <property type="nucleotide sequence ID" value="XM_027495221.1"/>
</dbReference>
<dbReference type="GO" id="GO:0009873">
    <property type="term" value="P:ethylene-activated signaling pathway"/>
    <property type="evidence" value="ECO:0007669"/>
    <property type="project" value="InterPro"/>
</dbReference>
<keyword evidence="5" id="KW-0539">Nucleus</keyword>
<dbReference type="InterPro" id="IPR044808">
    <property type="entry name" value="ERF_plant"/>
</dbReference>
<dbReference type="PANTHER" id="PTHR31190:SF314">
    <property type="entry name" value="ETHYLENE-RESPONSIVE TRANSCRIPTION FACTOR ERF094"/>
    <property type="match status" value="1"/>
</dbReference>
<dbReference type="FunFam" id="3.30.730.10:FF:000001">
    <property type="entry name" value="Ethylene-responsive transcription factor 2"/>
    <property type="match status" value="1"/>
</dbReference>
<name>A0A8B8L492_ABRPR</name>
<feature type="domain" description="AP2/ERF" evidence="7">
    <location>
        <begin position="56"/>
        <end position="114"/>
    </location>
</feature>
<dbReference type="Pfam" id="PF00847">
    <property type="entry name" value="AP2"/>
    <property type="match status" value="1"/>
</dbReference>
<dbReference type="KEGG" id="aprc:113862067"/>
<comment type="similarity">
    <text evidence="6">Belongs to the AP2/ERF transcription factor family. ERF subfamily.</text>
</comment>
<evidence type="ECO:0000259" key="7">
    <source>
        <dbReference type="PROSITE" id="PS51032"/>
    </source>
</evidence>
<dbReference type="CDD" id="cd00018">
    <property type="entry name" value="AP2"/>
    <property type="match status" value="1"/>
</dbReference>
<accession>A0A8B8L492</accession>
<evidence type="ECO:0000256" key="2">
    <source>
        <dbReference type="ARBA" id="ARBA00023015"/>
    </source>
</evidence>
<dbReference type="PROSITE" id="PS51032">
    <property type="entry name" value="AP2_ERF"/>
    <property type="match status" value="1"/>
</dbReference>
<keyword evidence="8" id="KW-1185">Reference proteome</keyword>
<evidence type="ECO:0000256" key="5">
    <source>
        <dbReference type="ARBA" id="ARBA00023242"/>
    </source>
</evidence>
<evidence type="ECO:0000256" key="6">
    <source>
        <dbReference type="ARBA" id="ARBA00024343"/>
    </source>
</evidence>
<dbReference type="PRINTS" id="PR00367">
    <property type="entry name" value="ETHRSPELEMNT"/>
</dbReference>
<evidence type="ECO:0000313" key="8">
    <source>
        <dbReference type="Proteomes" id="UP000694853"/>
    </source>
</evidence>
<dbReference type="SMART" id="SM00380">
    <property type="entry name" value="AP2"/>
    <property type="match status" value="1"/>
</dbReference>
<sequence>MDSSFIFSNSNLEFPFLPFNENDSEEMLLYEVLAEAGAESLESATAESHESSSPVSYRGVRRRPWGKFAAEIRDSTRNGERVWLGTFDTAEAAALAYDQAALAMRGSMAVLNFPAEMVHQSLQNMNYDYDAFHGGLSPVLELKKRHSIQRKLQRKKVKKYAKC</sequence>
<reference evidence="8" key="1">
    <citation type="journal article" date="2019" name="Toxins">
        <title>Detection of Abrin-Like and Prepropulchellin-Like Toxin Genes and Transcripts Using Whole Genome Sequencing and Full-Length Transcript Sequencing of Abrus precatorius.</title>
        <authorList>
            <person name="Hovde B.T."/>
            <person name="Daligault H.E."/>
            <person name="Hanschen E.R."/>
            <person name="Kunde Y.A."/>
            <person name="Johnson M.B."/>
            <person name="Starkenburg S.R."/>
            <person name="Johnson S.L."/>
        </authorList>
    </citation>
    <scope>NUCLEOTIDE SEQUENCE [LARGE SCALE GENOMIC DNA]</scope>
</reference>
<dbReference type="GO" id="GO:0003677">
    <property type="term" value="F:DNA binding"/>
    <property type="evidence" value="ECO:0007669"/>
    <property type="project" value="UniProtKB-KW"/>
</dbReference>
<reference evidence="9" key="2">
    <citation type="submission" date="2025-08" db="UniProtKB">
        <authorList>
            <consortium name="RefSeq"/>
        </authorList>
    </citation>
    <scope>IDENTIFICATION</scope>
    <source>
        <tissue evidence="9">Young leaves</tissue>
    </source>
</reference>
<evidence type="ECO:0000256" key="1">
    <source>
        <dbReference type="ARBA" id="ARBA00004123"/>
    </source>
</evidence>
<dbReference type="Proteomes" id="UP000694853">
    <property type="component" value="Unplaced"/>
</dbReference>
<dbReference type="SUPFAM" id="SSF54171">
    <property type="entry name" value="DNA-binding domain"/>
    <property type="match status" value="1"/>
</dbReference>
<evidence type="ECO:0000256" key="3">
    <source>
        <dbReference type="ARBA" id="ARBA00023125"/>
    </source>
</evidence>
<organism evidence="8 9">
    <name type="scientific">Abrus precatorius</name>
    <name type="common">Indian licorice</name>
    <name type="synonym">Glycine abrus</name>
    <dbReference type="NCBI Taxonomy" id="3816"/>
    <lineage>
        <taxon>Eukaryota</taxon>
        <taxon>Viridiplantae</taxon>
        <taxon>Streptophyta</taxon>
        <taxon>Embryophyta</taxon>
        <taxon>Tracheophyta</taxon>
        <taxon>Spermatophyta</taxon>
        <taxon>Magnoliopsida</taxon>
        <taxon>eudicotyledons</taxon>
        <taxon>Gunneridae</taxon>
        <taxon>Pentapetalae</taxon>
        <taxon>rosids</taxon>
        <taxon>fabids</taxon>
        <taxon>Fabales</taxon>
        <taxon>Fabaceae</taxon>
        <taxon>Papilionoideae</taxon>
        <taxon>50 kb inversion clade</taxon>
        <taxon>NPAAA clade</taxon>
        <taxon>indigoferoid/millettioid clade</taxon>
        <taxon>Abreae</taxon>
        <taxon>Abrus</taxon>
    </lineage>
</organism>
<dbReference type="GO" id="GO:0003700">
    <property type="term" value="F:DNA-binding transcription factor activity"/>
    <property type="evidence" value="ECO:0007669"/>
    <property type="project" value="InterPro"/>
</dbReference>
<evidence type="ECO:0000256" key="4">
    <source>
        <dbReference type="ARBA" id="ARBA00023163"/>
    </source>
</evidence>
<protein>
    <submittedName>
        <fullName evidence="9">Ethylene-responsive transcription factor 1B-like</fullName>
    </submittedName>
</protein>
<dbReference type="GO" id="GO:0005634">
    <property type="term" value="C:nucleus"/>
    <property type="evidence" value="ECO:0007669"/>
    <property type="project" value="UniProtKB-SubCell"/>
</dbReference>
<dbReference type="InterPro" id="IPR016177">
    <property type="entry name" value="DNA-bd_dom_sf"/>
</dbReference>
<keyword evidence="4" id="KW-0804">Transcription</keyword>
<gene>
    <name evidence="9" type="primary">LOC113862067</name>
</gene>
<dbReference type="InterPro" id="IPR036955">
    <property type="entry name" value="AP2/ERF_dom_sf"/>
</dbReference>
<keyword evidence="2" id="KW-0805">Transcription regulation</keyword>
<dbReference type="PANTHER" id="PTHR31190">
    <property type="entry name" value="DNA-BINDING DOMAIN"/>
    <property type="match status" value="1"/>
</dbReference>
<proteinExistence type="inferred from homology"/>
<comment type="subcellular location">
    <subcellularLocation>
        <location evidence="1">Nucleus</location>
    </subcellularLocation>
</comment>